<protein>
    <submittedName>
        <fullName evidence="1">Uncharacterized protein</fullName>
    </submittedName>
</protein>
<dbReference type="EMBL" id="JAFEKC020000020">
    <property type="protein sequence ID" value="KAK0508789.1"/>
    <property type="molecule type" value="Genomic_DNA"/>
</dbReference>
<dbReference type="Proteomes" id="UP001166286">
    <property type="component" value="Unassembled WGS sequence"/>
</dbReference>
<sequence>MPSYYQLPREIYDNVPDGFKFVQRRRFSFDLPTSPSKRELYDLQVELDHQSLQHAAGLELEHDVTSAANSAKLAALSLSGPLNECQCLGSFEFQQIQFRALVASLALLQHSGVAALNQAPREKLKDELAARFQPVPYQISSRTTLAEKMLYTPSIYLIQLASQYMSFVGRGDSMLPLIAGPAFKILFATLAIVGSQYNHAQQILEALNELLSLRQKPQAKYRALCSLQEYIRLVISLTRESERDSTPVAERQQVRESVAPVVSTLLDEIYALLVEKGQEHPRGRPKLGGQWPRLRAAMGRGPPDLDRAWFYYGLLDCTTQLSGLTDANTLHHKGILDEMKELIFKGESPEYRWKAMEVLLSCRDPHNAMYNILKKEMEERPGLEAREPGREARETLLEELKTVREQLDHNERHGLQFCLSSPLTGESLSEISLRSNYQQGEVKPPTVESMQAEPAMEIPRIDTPENLPASWLEQDLVGSRPIQTQVLQMHLPKHGLFKSNATYHFAGLSVDCRYGVLYNPTDMVVFRLEPFDPSNSSSFPSILRRRFTNENIFNVVLGRRSLVVVTDKRLLALDISRGGERLGIIPHGKFDSSGITCHEDGTHLVIMLGQRQWDTKDGYIKGRIKIIKFKFDKVKSSETETISLPDRDCPKLLSYNADTKTLVCITRVKHRIVAWELNHNFLPLNDDPIVFGRNRYSEETKVTGITSASTFKGPSGTIYVACTTSPSSERWRNDGEWSFIVPLPFTRGPRLRPPNPPCHDLEQFESHHALTLGCVSTKHNVLAVLEDSGQISVLSLKSHEMGGICGEGDAERLSDALFKQEKPSTSCLQFDPDGERLFALDPRGKLIITNFEKV</sequence>
<organism evidence="1 2">
    <name type="scientific">Cladonia borealis</name>
    <dbReference type="NCBI Taxonomy" id="184061"/>
    <lineage>
        <taxon>Eukaryota</taxon>
        <taxon>Fungi</taxon>
        <taxon>Dikarya</taxon>
        <taxon>Ascomycota</taxon>
        <taxon>Pezizomycotina</taxon>
        <taxon>Lecanoromycetes</taxon>
        <taxon>OSLEUM clade</taxon>
        <taxon>Lecanoromycetidae</taxon>
        <taxon>Lecanorales</taxon>
        <taxon>Lecanorineae</taxon>
        <taxon>Cladoniaceae</taxon>
        <taxon>Cladonia</taxon>
    </lineage>
</organism>
<gene>
    <name evidence="1" type="ORF">JMJ35_009065</name>
</gene>
<evidence type="ECO:0000313" key="1">
    <source>
        <dbReference type="EMBL" id="KAK0508789.1"/>
    </source>
</evidence>
<reference evidence="1" key="1">
    <citation type="submission" date="2023-03" db="EMBL/GenBank/DDBJ databases">
        <title>Complete genome of Cladonia borealis.</title>
        <authorList>
            <person name="Park H."/>
        </authorList>
    </citation>
    <scope>NUCLEOTIDE SEQUENCE</scope>
    <source>
        <strain evidence="1">ANT050790</strain>
    </source>
</reference>
<name>A0AA39QVN9_9LECA</name>
<proteinExistence type="predicted"/>
<accession>A0AA39QVN9</accession>
<dbReference type="SUPFAM" id="SSF75011">
    <property type="entry name" value="3-carboxy-cis,cis-mucoante lactonizing enzyme"/>
    <property type="match status" value="1"/>
</dbReference>
<dbReference type="AlphaFoldDB" id="A0AA39QVN9"/>
<keyword evidence="2" id="KW-1185">Reference proteome</keyword>
<evidence type="ECO:0000313" key="2">
    <source>
        <dbReference type="Proteomes" id="UP001166286"/>
    </source>
</evidence>
<comment type="caution">
    <text evidence="1">The sequence shown here is derived from an EMBL/GenBank/DDBJ whole genome shotgun (WGS) entry which is preliminary data.</text>
</comment>